<dbReference type="GO" id="GO:0055038">
    <property type="term" value="C:recycling endosome membrane"/>
    <property type="evidence" value="ECO:0007669"/>
    <property type="project" value="TreeGrafter"/>
</dbReference>
<proteinExistence type="predicted"/>
<dbReference type="OrthoDB" id="418358at2759"/>
<protein>
    <recommendedName>
        <fullName evidence="2">EF-hand domain-containing protein</fullName>
    </recommendedName>
</protein>
<dbReference type="GO" id="GO:0005509">
    <property type="term" value="F:calcium ion binding"/>
    <property type="evidence" value="ECO:0007669"/>
    <property type="project" value="InterPro"/>
</dbReference>
<dbReference type="Gene3D" id="1.10.238.10">
    <property type="entry name" value="EF-hand"/>
    <property type="match status" value="1"/>
</dbReference>
<dbReference type="Proteomes" id="UP000291343">
    <property type="component" value="Unassembled WGS sequence"/>
</dbReference>
<dbReference type="GO" id="GO:0032456">
    <property type="term" value="P:endocytic recycling"/>
    <property type="evidence" value="ECO:0007669"/>
    <property type="project" value="TreeGrafter"/>
</dbReference>
<evidence type="ECO:0000313" key="3">
    <source>
        <dbReference type="EMBL" id="RZF35888.1"/>
    </source>
</evidence>
<comment type="caution">
    <text evidence="3">The sequence shown here is derived from an EMBL/GenBank/DDBJ whole genome shotgun (WGS) entry which is preliminary data.</text>
</comment>
<sequence>MPVTAVGGLGLEGGSPGQLRRVFALCDPRGTGLVSVEHLAALASQYTNDKEDAANIIRTLDPKGRGHLTYKQFSIAVNSLLLQSGGGQSTMMAPSVDRRDLAAGIATNNNNNNNGVVDDVTLSSSGPESNGKENSRCSSLSDGESYECFGEGDMDTSSPSSQPPSGDGAIRSPSSNSLRRNTWQRTSLRRTTPSNNHENLPNRRWGSFRQTSGKRLGSNALASSIRLFLRGPTSCGVCGSGEGVELGEVWVNIDSSEQQAQSMQFALRPGQSVANLKGARRVARRSTSFFVGCR</sequence>
<dbReference type="GO" id="GO:0032465">
    <property type="term" value="P:regulation of cytokinesis"/>
    <property type="evidence" value="ECO:0007669"/>
    <property type="project" value="TreeGrafter"/>
</dbReference>
<dbReference type="SMR" id="A0A482WR04"/>
<name>A0A482WR04_LAOST</name>
<dbReference type="SUPFAM" id="SSF47473">
    <property type="entry name" value="EF-hand"/>
    <property type="match status" value="1"/>
</dbReference>
<gene>
    <name evidence="3" type="ORF">LSTR_LSTR013169</name>
</gene>
<accession>A0A482WR04</accession>
<dbReference type="AlphaFoldDB" id="A0A482WR04"/>
<organism evidence="3 4">
    <name type="scientific">Laodelphax striatellus</name>
    <name type="common">Small brown planthopper</name>
    <name type="synonym">Delphax striatella</name>
    <dbReference type="NCBI Taxonomy" id="195883"/>
    <lineage>
        <taxon>Eukaryota</taxon>
        <taxon>Metazoa</taxon>
        <taxon>Ecdysozoa</taxon>
        <taxon>Arthropoda</taxon>
        <taxon>Hexapoda</taxon>
        <taxon>Insecta</taxon>
        <taxon>Pterygota</taxon>
        <taxon>Neoptera</taxon>
        <taxon>Paraneoptera</taxon>
        <taxon>Hemiptera</taxon>
        <taxon>Auchenorrhyncha</taxon>
        <taxon>Fulgoroidea</taxon>
        <taxon>Delphacidae</taxon>
        <taxon>Criomorphinae</taxon>
        <taxon>Laodelphax</taxon>
    </lineage>
</organism>
<dbReference type="PROSITE" id="PS50222">
    <property type="entry name" value="EF_HAND_2"/>
    <property type="match status" value="1"/>
</dbReference>
<dbReference type="STRING" id="195883.A0A482WR04"/>
<dbReference type="InterPro" id="IPR051977">
    <property type="entry name" value="Rab11-interacting_regulator"/>
</dbReference>
<dbReference type="GO" id="GO:0030496">
    <property type="term" value="C:midbody"/>
    <property type="evidence" value="ECO:0007669"/>
    <property type="project" value="TreeGrafter"/>
</dbReference>
<dbReference type="InParanoid" id="A0A482WR04"/>
<dbReference type="GO" id="GO:0030139">
    <property type="term" value="C:endocytic vesicle"/>
    <property type="evidence" value="ECO:0007669"/>
    <property type="project" value="TreeGrafter"/>
</dbReference>
<feature type="region of interest" description="Disordered" evidence="1">
    <location>
        <begin position="105"/>
        <end position="211"/>
    </location>
</feature>
<keyword evidence="4" id="KW-1185">Reference proteome</keyword>
<evidence type="ECO:0000313" key="4">
    <source>
        <dbReference type="Proteomes" id="UP000291343"/>
    </source>
</evidence>
<dbReference type="PANTHER" id="PTHR15726:SF7">
    <property type="entry name" value="NUCLEAR FALLOUT, ISOFORM J"/>
    <property type="match status" value="1"/>
</dbReference>
<dbReference type="GO" id="GO:0032154">
    <property type="term" value="C:cleavage furrow"/>
    <property type="evidence" value="ECO:0007669"/>
    <property type="project" value="TreeGrafter"/>
</dbReference>
<evidence type="ECO:0000256" key="1">
    <source>
        <dbReference type="SAM" id="MobiDB-lite"/>
    </source>
</evidence>
<feature type="domain" description="EF-hand" evidence="2">
    <location>
        <begin position="48"/>
        <end position="83"/>
    </location>
</feature>
<dbReference type="EMBL" id="QKKF02027359">
    <property type="protein sequence ID" value="RZF35888.1"/>
    <property type="molecule type" value="Genomic_DNA"/>
</dbReference>
<dbReference type="InterPro" id="IPR002048">
    <property type="entry name" value="EF_hand_dom"/>
</dbReference>
<evidence type="ECO:0000259" key="2">
    <source>
        <dbReference type="PROSITE" id="PS50222"/>
    </source>
</evidence>
<feature type="compositionally biased region" description="Polar residues" evidence="1">
    <location>
        <begin position="172"/>
        <end position="199"/>
    </location>
</feature>
<reference evidence="3 4" key="1">
    <citation type="journal article" date="2017" name="Gigascience">
        <title>Genome sequence of the small brown planthopper, Laodelphax striatellus.</title>
        <authorList>
            <person name="Zhu J."/>
            <person name="Jiang F."/>
            <person name="Wang X."/>
            <person name="Yang P."/>
            <person name="Bao Y."/>
            <person name="Zhao W."/>
            <person name="Wang W."/>
            <person name="Lu H."/>
            <person name="Wang Q."/>
            <person name="Cui N."/>
            <person name="Li J."/>
            <person name="Chen X."/>
            <person name="Luo L."/>
            <person name="Yu J."/>
            <person name="Kang L."/>
            <person name="Cui F."/>
        </authorList>
    </citation>
    <scope>NUCLEOTIDE SEQUENCE [LARGE SCALE GENOMIC DNA]</scope>
    <source>
        <strain evidence="3">Lst14</strain>
    </source>
</reference>
<dbReference type="PANTHER" id="PTHR15726">
    <property type="entry name" value="RAB11-FAMILY INTERACTING PROTEIN"/>
    <property type="match status" value="1"/>
</dbReference>
<dbReference type="InterPro" id="IPR011992">
    <property type="entry name" value="EF-hand-dom_pair"/>
</dbReference>